<evidence type="ECO:0000313" key="8">
    <source>
        <dbReference type="Proteomes" id="UP000325030"/>
    </source>
</evidence>
<dbReference type="Gene3D" id="3.50.80.10">
    <property type="entry name" value="D-tyrosyl-tRNA(Tyr) deacylase"/>
    <property type="match status" value="1"/>
</dbReference>
<dbReference type="PANTHER" id="PTHR11451">
    <property type="entry name" value="THREONINE-TRNA LIGASE"/>
    <property type="match status" value="1"/>
</dbReference>
<evidence type="ECO:0000259" key="3">
    <source>
        <dbReference type="Pfam" id="PF03129"/>
    </source>
</evidence>
<accession>A0A510DVB6</accession>
<evidence type="ECO:0000256" key="2">
    <source>
        <dbReference type="ARBA" id="ARBA00022917"/>
    </source>
</evidence>
<dbReference type="InterPro" id="IPR004154">
    <property type="entry name" value="Anticodon-bd"/>
</dbReference>
<sequence length="392" mass="44504">MIILMIHSSFFSFSTREKAIESAEENPLHDFKGENVLVVFTAVEEGDDEKVVGKAVTQIVEDARKVHPDLIVLYPYAHLSDRLAKPGVAVSMLKEMENMITKEMKVIRAPFGWYKSFTVSCYGHPLSELSRRIRSEDLEEIRKSEEVKYCEKFGFPTSPHATFMRRAVISWLKNNAREMTVETEGNGSPVQGEFSVTYSQQRGKLIPCLNESPTITVNYGGEFNVEIPQSFKDSSNTLPLVSRGGGVTRVNVNYLTYYFLTQSFKGKVYPTLPMWMSPIQVRILPVGREFLEDAIKIAEELESRDIRVDIDDLNDGLGNKIRRAGKEWIPLVGVLGEREAKTLSLTVKIREETEQKSLTVEEIASMVLTSDPVKLKRNMPILLSRRPKLDYL</sequence>
<dbReference type="GO" id="GO:0005524">
    <property type="term" value="F:ATP binding"/>
    <property type="evidence" value="ECO:0007669"/>
    <property type="project" value="InterPro"/>
</dbReference>
<dbReference type="PANTHER" id="PTHR11451:SF44">
    <property type="entry name" value="THREONINE--TRNA LIGASE, CHLOROPLASTIC_MITOCHONDRIAL 2"/>
    <property type="match status" value="1"/>
</dbReference>
<evidence type="ECO:0000313" key="6">
    <source>
        <dbReference type="EMBL" id="BBG26929.1"/>
    </source>
</evidence>
<dbReference type="GeneID" id="41717791"/>
<dbReference type="GO" id="GO:0004829">
    <property type="term" value="F:threonine-tRNA ligase activity"/>
    <property type="evidence" value="ECO:0007669"/>
    <property type="project" value="InterPro"/>
</dbReference>
<dbReference type="RefSeq" id="WP_149528525.1">
    <property type="nucleotide sequence ID" value="NZ_AP018929.1"/>
</dbReference>
<dbReference type="AlphaFoldDB" id="A0A510E354"/>
<dbReference type="SUPFAM" id="SSF52954">
    <property type="entry name" value="Class II aaRS ABD-related"/>
    <property type="match status" value="1"/>
</dbReference>
<keyword evidence="2" id="KW-0648">Protein biosynthesis</keyword>
<gene>
    <name evidence="5" type="ORF">IC006_1476</name>
    <name evidence="6" type="ORF">IC007_1453</name>
</gene>
<dbReference type="EMBL" id="AP018929">
    <property type="protein sequence ID" value="BBG24172.1"/>
    <property type="molecule type" value="Genomic_DNA"/>
</dbReference>
<dbReference type="InterPro" id="IPR023509">
    <property type="entry name" value="DTD-like_sf"/>
</dbReference>
<organism evidence="6 8">
    <name type="scientific">Sulfuracidifex tepidarius</name>
    <dbReference type="NCBI Taxonomy" id="1294262"/>
    <lineage>
        <taxon>Archaea</taxon>
        <taxon>Thermoproteota</taxon>
        <taxon>Thermoprotei</taxon>
        <taxon>Sulfolobales</taxon>
        <taxon>Sulfolobaceae</taxon>
        <taxon>Sulfuracidifex</taxon>
    </lineage>
</organism>
<protein>
    <submittedName>
        <fullName evidence="6">Threonine--tRNA ligase 2</fullName>
    </submittedName>
</protein>
<dbReference type="KEGG" id="step:IC006_1476"/>
<dbReference type="CDD" id="cd00860">
    <property type="entry name" value="ThrRS_anticodon"/>
    <property type="match status" value="1"/>
</dbReference>
<feature type="domain" description="Threonyl-tRNA synthetase editing" evidence="4">
    <location>
        <begin position="1"/>
        <end position="133"/>
    </location>
</feature>
<dbReference type="GO" id="GO:0008270">
    <property type="term" value="F:zinc ion binding"/>
    <property type="evidence" value="ECO:0007669"/>
    <property type="project" value="InterPro"/>
</dbReference>
<name>A0A510E354_9CREN</name>
<evidence type="ECO:0000313" key="7">
    <source>
        <dbReference type="Proteomes" id="UP000322983"/>
    </source>
</evidence>
<dbReference type="Proteomes" id="UP000322983">
    <property type="component" value="Chromosome"/>
</dbReference>
<dbReference type="GO" id="GO:0005737">
    <property type="term" value="C:cytoplasm"/>
    <property type="evidence" value="ECO:0007669"/>
    <property type="project" value="InterPro"/>
</dbReference>
<proteinExistence type="predicted"/>
<dbReference type="Pfam" id="PF03129">
    <property type="entry name" value="HGTP_anticodon"/>
    <property type="match status" value="1"/>
</dbReference>
<keyword evidence="6" id="KW-0436">Ligase</keyword>
<reference evidence="6 7" key="2">
    <citation type="journal article" date="2020" name="Int. J. Syst. Evol. Microbiol.">
        <title>Sulfuracidifex tepidarius gen. nov., sp. nov. and transfer of Sulfolobus metallicus Huber and Stetter 1992 to the genus Sulfuracidifex as Sulfuracidifex metallicus comb. nov.</title>
        <authorList>
            <person name="Itoh T."/>
            <person name="Miura T."/>
            <person name="Sakai H.D."/>
            <person name="Kato S."/>
            <person name="Ohkuma M."/>
            <person name="Takashina T."/>
        </authorList>
    </citation>
    <scope>NUCLEOTIDE SEQUENCE</scope>
    <source>
        <strain evidence="5 7">IC-006</strain>
        <strain evidence="6">IC-007</strain>
    </source>
</reference>
<dbReference type="InterPro" id="IPR036621">
    <property type="entry name" value="Anticodon-bd_dom_sf"/>
</dbReference>
<dbReference type="InterPro" id="IPR047246">
    <property type="entry name" value="ThrRS_anticodon"/>
</dbReference>
<dbReference type="EMBL" id="AP018930">
    <property type="protein sequence ID" value="BBG26929.1"/>
    <property type="molecule type" value="Genomic_DNA"/>
</dbReference>
<evidence type="ECO:0000313" key="5">
    <source>
        <dbReference type="EMBL" id="BBG24172.1"/>
    </source>
</evidence>
<dbReference type="Proteomes" id="UP000325030">
    <property type="component" value="Chromosome"/>
</dbReference>
<reference evidence="8" key="1">
    <citation type="submission" date="2018-09" db="EMBL/GenBank/DDBJ databases">
        <title>Complete Genome Sequencing of Sulfolobus sp. JCM 16834.</title>
        <authorList>
            <person name="Kato S."/>
            <person name="Itoh T."/>
            <person name="Ohkuma M."/>
        </authorList>
    </citation>
    <scope>NUCLEOTIDE SEQUENCE [LARGE SCALE GENOMIC DNA]</scope>
    <source>
        <strain evidence="8">IC-007</strain>
    </source>
</reference>
<accession>A0A510E354</accession>
<evidence type="ECO:0000259" key="4">
    <source>
        <dbReference type="Pfam" id="PF08915"/>
    </source>
</evidence>
<dbReference type="Pfam" id="PF08915">
    <property type="entry name" value="tRNA-Thr_ED"/>
    <property type="match status" value="1"/>
</dbReference>
<dbReference type="Gene3D" id="3.40.50.800">
    <property type="entry name" value="Anticodon-binding domain"/>
    <property type="match status" value="1"/>
</dbReference>
<dbReference type="NCBIfam" id="NF011500">
    <property type="entry name" value="PRK14938.1"/>
    <property type="match status" value="1"/>
</dbReference>
<keyword evidence="1" id="KW-0963">Cytoplasm</keyword>
<dbReference type="OrthoDB" id="372136at2157"/>
<keyword evidence="7" id="KW-1185">Reference proteome</keyword>
<dbReference type="GO" id="GO:0006435">
    <property type="term" value="P:threonyl-tRNA aminoacylation"/>
    <property type="evidence" value="ECO:0007669"/>
    <property type="project" value="TreeGrafter"/>
</dbReference>
<dbReference type="InterPro" id="IPR015011">
    <property type="entry name" value="Threonyl-tRNA_syn_edit_dom_arc"/>
</dbReference>
<feature type="domain" description="Anticodon-binding" evidence="3">
    <location>
        <begin position="280"/>
        <end position="367"/>
    </location>
</feature>
<dbReference type="STRING" id="1294262.GCA_001316085_00574"/>
<evidence type="ECO:0000256" key="1">
    <source>
        <dbReference type="ARBA" id="ARBA00022490"/>
    </source>
</evidence>